<proteinExistence type="predicted"/>
<protein>
    <submittedName>
        <fullName evidence="1">Uncharacterized protein</fullName>
    </submittedName>
</protein>
<dbReference type="EMBL" id="CM055098">
    <property type="protein sequence ID" value="KAJ7548830.1"/>
    <property type="molecule type" value="Genomic_DNA"/>
</dbReference>
<accession>A0ACC2D3L8</accession>
<keyword evidence="2" id="KW-1185">Reference proteome</keyword>
<organism evidence="1 2">
    <name type="scientific">Diphasiastrum complanatum</name>
    <name type="common">Issler's clubmoss</name>
    <name type="synonym">Lycopodium complanatum</name>
    <dbReference type="NCBI Taxonomy" id="34168"/>
    <lineage>
        <taxon>Eukaryota</taxon>
        <taxon>Viridiplantae</taxon>
        <taxon>Streptophyta</taxon>
        <taxon>Embryophyta</taxon>
        <taxon>Tracheophyta</taxon>
        <taxon>Lycopodiopsida</taxon>
        <taxon>Lycopodiales</taxon>
        <taxon>Lycopodiaceae</taxon>
        <taxon>Lycopodioideae</taxon>
        <taxon>Diphasiastrum</taxon>
    </lineage>
</organism>
<sequence>MMKKLWIIHDLSFLTNVTLYGGSHYPHLISHFYCSCMGSSITLASMKFLLPCRSKCNCSHEKMALFNFLNIKSLIAKGHAAVYSHMLITLDWKCHKPVSPSS</sequence>
<evidence type="ECO:0000313" key="2">
    <source>
        <dbReference type="Proteomes" id="UP001162992"/>
    </source>
</evidence>
<dbReference type="Proteomes" id="UP001162992">
    <property type="component" value="Chromosome 7"/>
</dbReference>
<evidence type="ECO:0000313" key="1">
    <source>
        <dbReference type="EMBL" id="KAJ7548830.1"/>
    </source>
</evidence>
<name>A0ACC2D3L8_DIPCM</name>
<comment type="caution">
    <text evidence="1">The sequence shown here is derived from an EMBL/GenBank/DDBJ whole genome shotgun (WGS) entry which is preliminary data.</text>
</comment>
<gene>
    <name evidence="1" type="ORF">O6H91_07G028900</name>
</gene>
<reference evidence="2" key="1">
    <citation type="journal article" date="2024" name="Proc. Natl. Acad. Sci. U.S.A.">
        <title>Extraordinary preservation of gene collinearity over three hundred million years revealed in homosporous lycophytes.</title>
        <authorList>
            <person name="Li C."/>
            <person name="Wickell D."/>
            <person name="Kuo L.Y."/>
            <person name="Chen X."/>
            <person name="Nie B."/>
            <person name="Liao X."/>
            <person name="Peng D."/>
            <person name="Ji J."/>
            <person name="Jenkins J."/>
            <person name="Williams M."/>
            <person name="Shu S."/>
            <person name="Plott C."/>
            <person name="Barry K."/>
            <person name="Rajasekar S."/>
            <person name="Grimwood J."/>
            <person name="Han X."/>
            <person name="Sun S."/>
            <person name="Hou Z."/>
            <person name="He W."/>
            <person name="Dai G."/>
            <person name="Sun C."/>
            <person name="Schmutz J."/>
            <person name="Leebens-Mack J.H."/>
            <person name="Li F.W."/>
            <person name="Wang L."/>
        </authorList>
    </citation>
    <scope>NUCLEOTIDE SEQUENCE [LARGE SCALE GENOMIC DNA]</scope>
    <source>
        <strain evidence="2">cv. PW_Plant_1</strain>
    </source>
</reference>